<comment type="caution">
    <text evidence="1">The sequence shown here is derived from an EMBL/GenBank/DDBJ whole genome shotgun (WGS) entry which is preliminary data.</text>
</comment>
<name>A0AAQ4E6V7_AMBAM</name>
<gene>
    <name evidence="1" type="ORF">V5799_013148</name>
</gene>
<sequence length="103" mass="12159">MSLMLWRRCCDFAETDQETQPRELPVVGDVHDIELSIQSSSYDVFQLLGKRLILKRPLDRDNDGYEYFAIDLPYQGLVTIARPLDYERAKYYHLLIKATVRMM</sequence>
<dbReference type="CDD" id="cd11304">
    <property type="entry name" value="Cadherin_repeat"/>
    <property type="match status" value="1"/>
</dbReference>
<evidence type="ECO:0000313" key="2">
    <source>
        <dbReference type="Proteomes" id="UP001321473"/>
    </source>
</evidence>
<accession>A0AAQ4E6V7</accession>
<reference evidence="1 2" key="1">
    <citation type="journal article" date="2023" name="Arcadia Sci">
        <title>De novo assembly of a long-read Amblyomma americanum tick genome.</title>
        <authorList>
            <person name="Chou S."/>
            <person name="Poskanzer K.E."/>
            <person name="Rollins M."/>
            <person name="Thuy-Boun P.S."/>
        </authorList>
    </citation>
    <scope>NUCLEOTIDE SEQUENCE [LARGE SCALE GENOMIC DNA]</scope>
    <source>
        <strain evidence="1">F_SG_1</strain>
        <tissue evidence="1">Salivary glands</tissue>
    </source>
</reference>
<dbReference type="AlphaFoldDB" id="A0AAQ4E6V7"/>
<dbReference type="GO" id="GO:0016020">
    <property type="term" value="C:membrane"/>
    <property type="evidence" value="ECO:0007669"/>
    <property type="project" value="InterPro"/>
</dbReference>
<dbReference type="Gene3D" id="2.60.40.60">
    <property type="entry name" value="Cadherins"/>
    <property type="match status" value="1"/>
</dbReference>
<keyword evidence="2" id="KW-1185">Reference proteome</keyword>
<dbReference type="GO" id="GO:0005509">
    <property type="term" value="F:calcium ion binding"/>
    <property type="evidence" value="ECO:0007669"/>
    <property type="project" value="InterPro"/>
</dbReference>
<dbReference type="EMBL" id="JARKHS020021214">
    <property type="protein sequence ID" value="KAK8770388.1"/>
    <property type="molecule type" value="Genomic_DNA"/>
</dbReference>
<proteinExistence type="predicted"/>
<protein>
    <submittedName>
        <fullName evidence="1">Uncharacterized protein</fullName>
    </submittedName>
</protein>
<evidence type="ECO:0000313" key="1">
    <source>
        <dbReference type="EMBL" id="KAK8770388.1"/>
    </source>
</evidence>
<dbReference type="InterPro" id="IPR015919">
    <property type="entry name" value="Cadherin-like_sf"/>
</dbReference>
<dbReference type="SUPFAM" id="SSF49313">
    <property type="entry name" value="Cadherin-like"/>
    <property type="match status" value="1"/>
</dbReference>
<dbReference type="Proteomes" id="UP001321473">
    <property type="component" value="Unassembled WGS sequence"/>
</dbReference>
<organism evidence="1 2">
    <name type="scientific">Amblyomma americanum</name>
    <name type="common">Lone star tick</name>
    <dbReference type="NCBI Taxonomy" id="6943"/>
    <lineage>
        <taxon>Eukaryota</taxon>
        <taxon>Metazoa</taxon>
        <taxon>Ecdysozoa</taxon>
        <taxon>Arthropoda</taxon>
        <taxon>Chelicerata</taxon>
        <taxon>Arachnida</taxon>
        <taxon>Acari</taxon>
        <taxon>Parasitiformes</taxon>
        <taxon>Ixodida</taxon>
        <taxon>Ixodoidea</taxon>
        <taxon>Ixodidae</taxon>
        <taxon>Amblyomminae</taxon>
        <taxon>Amblyomma</taxon>
    </lineage>
</organism>